<feature type="transmembrane region" description="Helical" evidence="1">
    <location>
        <begin position="77"/>
        <end position="94"/>
    </location>
</feature>
<dbReference type="RefSeq" id="WP_147180723.1">
    <property type="nucleotide sequence ID" value="NZ_BJZP01000012.1"/>
</dbReference>
<keyword evidence="1" id="KW-0812">Transmembrane</keyword>
<evidence type="ECO:0000256" key="1">
    <source>
        <dbReference type="SAM" id="Phobius"/>
    </source>
</evidence>
<keyword evidence="1" id="KW-1133">Transmembrane helix</keyword>
<dbReference type="Proteomes" id="UP000321717">
    <property type="component" value="Unassembled WGS sequence"/>
</dbReference>
<reference evidence="2 3" key="1">
    <citation type="submission" date="2019-07" db="EMBL/GenBank/DDBJ databases">
        <title>Whole genome shotgun sequence of Rhizobium naphthalenivorans NBRC 107585.</title>
        <authorList>
            <person name="Hosoyama A."/>
            <person name="Uohara A."/>
            <person name="Ohji S."/>
            <person name="Ichikawa N."/>
        </authorList>
    </citation>
    <scope>NUCLEOTIDE SEQUENCE [LARGE SCALE GENOMIC DNA]</scope>
    <source>
        <strain evidence="2 3">NBRC 107585</strain>
    </source>
</reference>
<feature type="transmembrane region" description="Helical" evidence="1">
    <location>
        <begin position="106"/>
        <end position="124"/>
    </location>
</feature>
<keyword evidence="1" id="KW-0472">Membrane</keyword>
<evidence type="ECO:0008006" key="4">
    <source>
        <dbReference type="Google" id="ProtNLM"/>
    </source>
</evidence>
<gene>
    <name evidence="2" type="ORF">RNA01_26900</name>
</gene>
<dbReference type="AlphaFoldDB" id="A0A512HJY6"/>
<protein>
    <recommendedName>
        <fullName evidence="4">DUF4345 domain-containing protein</fullName>
    </recommendedName>
</protein>
<sequence>MEFYFPTEFGEQLAFGAALAAALIGALVMFAPGLTLKFFALQPRDLRPEGYGAARSAGGLIVGFSATALMLAQPTLYLAFGAAMALAAFGRILSILSDRGNAIRNMLLLVVEIVLAALPLSYVFGLV</sequence>
<organism evidence="2 3">
    <name type="scientific">Ciceribacter naphthalenivorans</name>
    <dbReference type="NCBI Taxonomy" id="1118451"/>
    <lineage>
        <taxon>Bacteria</taxon>
        <taxon>Pseudomonadati</taxon>
        <taxon>Pseudomonadota</taxon>
        <taxon>Alphaproteobacteria</taxon>
        <taxon>Hyphomicrobiales</taxon>
        <taxon>Rhizobiaceae</taxon>
        <taxon>Ciceribacter</taxon>
    </lineage>
</organism>
<comment type="caution">
    <text evidence="2">The sequence shown here is derived from an EMBL/GenBank/DDBJ whole genome shotgun (WGS) entry which is preliminary data.</text>
</comment>
<evidence type="ECO:0000313" key="3">
    <source>
        <dbReference type="Proteomes" id="UP000321717"/>
    </source>
</evidence>
<evidence type="ECO:0000313" key="2">
    <source>
        <dbReference type="EMBL" id="GEO85758.1"/>
    </source>
</evidence>
<name>A0A512HJY6_9HYPH</name>
<feature type="transmembrane region" description="Helical" evidence="1">
    <location>
        <begin position="12"/>
        <end position="40"/>
    </location>
</feature>
<dbReference type="EMBL" id="BJZP01000012">
    <property type="protein sequence ID" value="GEO85758.1"/>
    <property type="molecule type" value="Genomic_DNA"/>
</dbReference>
<dbReference type="OrthoDB" id="9808658at2"/>
<accession>A0A512HJY6</accession>
<keyword evidence="3" id="KW-1185">Reference proteome</keyword>
<proteinExistence type="predicted"/>